<dbReference type="RefSeq" id="WP_379708238.1">
    <property type="nucleotide sequence ID" value="NZ_JBHTBS010000001.1"/>
</dbReference>
<sequence>MVRDYGSSDLVPVAAEMDFRHCRSWVISRDSLRTSSQFSASLEIGLFAESPWNSRRAGPEGGRKGLGRHRPMSGGRSAILCDLSGEGLRVGWLSMFPALMMIGFAITIRESIRDQFRGAGGIMKAAYLFFVCFALCFIGCTKTDDSSISAKESRLKAIECELKELADLSLRSGVGSIGCRSPWYKVVDHSSWMEIDLGKTQKIDQVVLVPVLRRDIDGSFQADAFPLVFQVLAGTADDPHGTVLAEYTESDALLPRIAPLVVPCGGVMASWVRVEVSRLTPRGFDGRYVFQLSELLVFSGPDNVALHQPVTTSFEMPADVSGAWGRRFLVDGAMPYVMNSPQGGQSLAYVSDSGLLPDMTLDLGSEYPLSEIHLHAVEQDDTVPQAFAGDMGIPRHFRIAGAKLPDFRMRPC</sequence>
<dbReference type="EMBL" id="JBHTBS010000001">
    <property type="protein sequence ID" value="MFC7335780.1"/>
    <property type="molecule type" value="Genomic_DNA"/>
</dbReference>
<reference evidence="3" key="1">
    <citation type="journal article" date="2019" name="Int. J. Syst. Evol. Microbiol.">
        <title>The Global Catalogue of Microorganisms (GCM) 10K type strain sequencing project: providing services to taxonomists for standard genome sequencing and annotation.</title>
        <authorList>
            <consortium name="The Broad Institute Genomics Platform"/>
            <consortium name="The Broad Institute Genome Sequencing Center for Infectious Disease"/>
            <person name="Wu L."/>
            <person name="Ma J."/>
        </authorList>
    </citation>
    <scope>NUCLEOTIDE SEQUENCE [LARGE SCALE GENOMIC DNA]</scope>
    <source>
        <strain evidence="3">CGMCC 4.1467</strain>
    </source>
</reference>
<evidence type="ECO:0000313" key="2">
    <source>
        <dbReference type="EMBL" id="MFC7335780.1"/>
    </source>
</evidence>
<gene>
    <name evidence="2" type="ORF">ACFQY0_01220</name>
</gene>
<name>A0ABW2L2H5_9BACT</name>
<keyword evidence="1" id="KW-1133">Transmembrane helix</keyword>
<evidence type="ECO:0000256" key="1">
    <source>
        <dbReference type="SAM" id="Phobius"/>
    </source>
</evidence>
<keyword evidence="1" id="KW-0812">Transmembrane</keyword>
<proteinExistence type="predicted"/>
<feature type="transmembrane region" description="Helical" evidence="1">
    <location>
        <begin position="90"/>
        <end position="109"/>
    </location>
</feature>
<keyword evidence="3" id="KW-1185">Reference proteome</keyword>
<keyword evidence="1" id="KW-0472">Membrane</keyword>
<evidence type="ECO:0000313" key="3">
    <source>
        <dbReference type="Proteomes" id="UP001596472"/>
    </source>
</evidence>
<feature type="transmembrane region" description="Helical" evidence="1">
    <location>
        <begin position="121"/>
        <end position="139"/>
    </location>
</feature>
<dbReference type="Gene3D" id="2.60.120.260">
    <property type="entry name" value="Galactose-binding domain-like"/>
    <property type="match status" value="1"/>
</dbReference>
<protein>
    <recommendedName>
        <fullName evidence="4">Discoidin domain-containing protein</fullName>
    </recommendedName>
</protein>
<evidence type="ECO:0008006" key="4">
    <source>
        <dbReference type="Google" id="ProtNLM"/>
    </source>
</evidence>
<dbReference type="Proteomes" id="UP001596472">
    <property type="component" value="Unassembled WGS sequence"/>
</dbReference>
<organism evidence="2 3">
    <name type="scientific">Haloferula chungangensis</name>
    <dbReference type="NCBI Taxonomy" id="1048331"/>
    <lineage>
        <taxon>Bacteria</taxon>
        <taxon>Pseudomonadati</taxon>
        <taxon>Verrucomicrobiota</taxon>
        <taxon>Verrucomicrobiia</taxon>
        <taxon>Verrucomicrobiales</taxon>
        <taxon>Verrucomicrobiaceae</taxon>
        <taxon>Haloferula</taxon>
    </lineage>
</organism>
<comment type="caution">
    <text evidence="2">The sequence shown here is derived from an EMBL/GenBank/DDBJ whole genome shotgun (WGS) entry which is preliminary data.</text>
</comment>
<accession>A0ABW2L2H5</accession>